<name>A0ACC2F9F2_DALPE</name>
<sequence>MEQVRSAEESHSSSNWHDQSISDVSSLLRAAGVVPETRRRAFVENSWVEVNVWRSGSGTAASSSGSGHQRGESSLQADLL</sequence>
<evidence type="ECO:0000313" key="1">
    <source>
        <dbReference type="EMBL" id="KAJ7988026.1"/>
    </source>
</evidence>
<comment type="caution">
    <text evidence="1">The sequence shown here is derived from an EMBL/GenBank/DDBJ whole genome shotgun (WGS) entry which is preliminary data.</text>
</comment>
<protein>
    <submittedName>
        <fullName evidence="1">Uncharacterized protein</fullName>
    </submittedName>
</protein>
<gene>
    <name evidence="1" type="ORF">DPEC_G00319360</name>
</gene>
<evidence type="ECO:0000313" key="2">
    <source>
        <dbReference type="Proteomes" id="UP001157502"/>
    </source>
</evidence>
<accession>A0ACC2F9F2</accession>
<organism evidence="1 2">
    <name type="scientific">Dallia pectoralis</name>
    <name type="common">Alaska blackfish</name>
    <dbReference type="NCBI Taxonomy" id="75939"/>
    <lineage>
        <taxon>Eukaryota</taxon>
        <taxon>Metazoa</taxon>
        <taxon>Chordata</taxon>
        <taxon>Craniata</taxon>
        <taxon>Vertebrata</taxon>
        <taxon>Euteleostomi</taxon>
        <taxon>Actinopterygii</taxon>
        <taxon>Neopterygii</taxon>
        <taxon>Teleostei</taxon>
        <taxon>Protacanthopterygii</taxon>
        <taxon>Esociformes</taxon>
        <taxon>Umbridae</taxon>
        <taxon>Dallia</taxon>
    </lineage>
</organism>
<proteinExistence type="predicted"/>
<reference evidence="1" key="1">
    <citation type="submission" date="2021-05" db="EMBL/GenBank/DDBJ databases">
        <authorList>
            <person name="Pan Q."/>
            <person name="Jouanno E."/>
            <person name="Zahm M."/>
            <person name="Klopp C."/>
            <person name="Cabau C."/>
            <person name="Louis A."/>
            <person name="Berthelot C."/>
            <person name="Parey E."/>
            <person name="Roest Crollius H."/>
            <person name="Montfort J."/>
            <person name="Robinson-Rechavi M."/>
            <person name="Bouchez O."/>
            <person name="Lampietro C."/>
            <person name="Lopez Roques C."/>
            <person name="Donnadieu C."/>
            <person name="Postlethwait J."/>
            <person name="Bobe J."/>
            <person name="Dillon D."/>
            <person name="Chandos A."/>
            <person name="von Hippel F."/>
            <person name="Guiguen Y."/>
        </authorList>
    </citation>
    <scope>NUCLEOTIDE SEQUENCE</scope>
    <source>
        <strain evidence="1">YG-Jan2019</strain>
    </source>
</reference>
<dbReference type="Proteomes" id="UP001157502">
    <property type="component" value="Chromosome 31"/>
</dbReference>
<dbReference type="EMBL" id="CM055758">
    <property type="protein sequence ID" value="KAJ7988026.1"/>
    <property type="molecule type" value="Genomic_DNA"/>
</dbReference>
<keyword evidence="2" id="KW-1185">Reference proteome</keyword>